<evidence type="ECO:0000256" key="5">
    <source>
        <dbReference type="SAM" id="MobiDB-lite"/>
    </source>
</evidence>
<dbReference type="EMBL" id="AJWK01035363">
    <property type="status" value="NOT_ANNOTATED_CDS"/>
    <property type="molecule type" value="Genomic_DNA"/>
</dbReference>
<accession>A0A1B0CY37</accession>
<name>A0A1B0CY37_LUTLO</name>
<dbReference type="VEuPathDB" id="VectorBase:LLONM1_009872"/>
<dbReference type="Gene3D" id="3.30.160.60">
    <property type="entry name" value="Classic Zinc Finger"/>
    <property type="match status" value="1"/>
</dbReference>
<dbReference type="AlphaFoldDB" id="A0A1B0CY37"/>
<dbReference type="PANTHER" id="PTHR43429">
    <property type="entry name" value="PYRIDINE NUCLEOTIDE-DISULFIDE OXIDOREDUCTASE DOMAIN-CONTAINING"/>
    <property type="match status" value="1"/>
</dbReference>
<organism evidence="7 8">
    <name type="scientific">Lutzomyia longipalpis</name>
    <name type="common">Sand fly</name>
    <dbReference type="NCBI Taxonomy" id="7200"/>
    <lineage>
        <taxon>Eukaryota</taxon>
        <taxon>Metazoa</taxon>
        <taxon>Ecdysozoa</taxon>
        <taxon>Arthropoda</taxon>
        <taxon>Hexapoda</taxon>
        <taxon>Insecta</taxon>
        <taxon>Pterygota</taxon>
        <taxon>Neoptera</taxon>
        <taxon>Endopterygota</taxon>
        <taxon>Diptera</taxon>
        <taxon>Nematocera</taxon>
        <taxon>Psychodoidea</taxon>
        <taxon>Psychodidae</taxon>
        <taxon>Lutzomyia</taxon>
        <taxon>Lutzomyia</taxon>
    </lineage>
</organism>
<feature type="domain" description="C2H2-type" evidence="6">
    <location>
        <begin position="311"/>
        <end position="338"/>
    </location>
</feature>
<dbReference type="Proteomes" id="UP000092461">
    <property type="component" value="Unassembled WGS sequence"/>
</dbReference>
<feature type="compositionally biased region" description="Polar residues" evidence="5">
    <location>
        <begin position="342"/>
        <end position="354"/>
    </location>
</feature>
<evidence type="ECO:0000313" key="8">
    <source>
        <dbReference type="Proteomes" id="UP000092461"/>
    </source>
</evidence>
<feature type="region of interest" description="Disordered" evidence="5">
    <location>
        <begin position="280"/>
        <end position="299"/>
    </location>
</feature>
<keyword evidence="4" id="KW-0479">Metal-binding</keyword>
<dbReference type="Gene3D" id="3.50.50.60">
    <property type="entry name" value="FAD/NAD(P)-binding domain"/>
    <property type="match status" value="2"/>
</dbReference>
<proteinExistence type="predicted"/>
<evidence type="ECO:0000256" key="4">
    <source>
        <dbReference type="PROSITE-ProRule" id="PRU00042"/>
    </source>
</evidence>
<sequence>MNQSHAEGHRTLNSFTQLLPHLPMFRICVLQGFLLFLELCITAKGNSGQISPDLAEERNQIDIEEKPQAEVASVHRIRITLTSRNVRSLEKVSCSLLPNSEGLWGGGIAGVSCAETIAFLCPEEKIILSLDSFCTGARPNLIEEHPHLIGIRDTESVQEFQTRIKDRKRIVLVGNGGIASEIAYASGIINHISSTFLDPGAAEFFKKNLQEKGSSVWTQSPGFRQHSLTLECDFVVSASGVNPRIDYTVDSPLERATDGYDYDNLQCIFRVKGDRQKEVKGVQKKKNHHDWSSSSDTCQEDNVETKKRRSFRCESCSRSYIRFFELTKHKKRHHGVEISGSPEKTTSGLNQQDKGSPELRTHFEDFQCSICSKTFQKKK</sequence>
<dbReference type="VEuPathDB" id="VectorBase:LLONM1_007516"/>
<dbReference type="InterPro" id="IPR013087">
    <property type="entry name" value="Znf_C2H2_type"/>
</dbReference>
<protein>
    <recommendedName>
        <fullName evidence="6">C2H2-type domain-containing protein</fullName>
    </recommendedName>
</protein>
<evidence type="ECO:0000313" key="7">
    <source>
        <dbReference type="EnsemblMetazoa" id="LLOJ010035-PA"/>
    </source>
</evidence>
<dbReference type="InterPro" id="IPR036188">
    <property type="entry name" value="FAD/NAD-bd_sf"/>
</dbReference>
<dbReference type="PROSITE" id="PS00028">
    <property type="entry name" value="ZINC_FINGER_C2H2_1"/>
    <property type="match status" value="1"/>
</dbReference>
<evidence type="ECO:0000259" key="6">
    <source>
        <dbReference type="PROSITE" id="PS50157"/>
    </source>
</evidence>
<evidence type="ECO:0000256" key="3">
    <source>
        <dbReference type="ARBA" id="ARBA00022827"/>
    </source>
</evidence>
<feature type="region of interest" description="Disordered" evidence="5">
    <location>
        <begin position="334"/>
        <end position="356"/>
    </location>
</feature>
<dbReference type="GO" id="GO:0008270">
    <property type="term" value="F:zinc ion binding"/>
    <property type="evidence" value="ECO:0007669"/>
    <property type="project" value="UniProtKB-KW"/>
</dbReference>
<dbReference type="VEuPathDB" id="VectorBase:LLOJ010035"/>
<evidence type="ECO:0000256" key="1">
    <source>
        <dbReference type="ARBA" id="ARBA00001974"/>
    </source>
</evidence>
<comment type="cofactor">
    <cofactor evidence="1">
        <name>FAD</name>
        <dbReference type="ChEBI" id="CHEBI:57692"/>
    </cofactor>
</comment>
<keyword evidence="4" id="KW-0862">Zinc</keyword>
<dbReference type="EnsemblMetazoa" id="LLOJ010035-RA">
    <property type="protein sequence ID" value="LLOJ010035-PA"/>
    <property type="gene ID" value="LLOJ010035"/>
</dbReference>
<dbReference type="PANTHER" id="PTHR43429:SF2">
    <property type="entry name" value="PYRIDINE NUCLEOTIDE-DISULFIDE OXIDOREDUCTASE DOMAIN-CONTAINING PROTEIN 1"/>
    <property type="match status" value="1"/>
</dbReference>
<keyword evidence="2" id="KW-0285">Flavoprotein</keyword>
<evidence type="ECO:0000256" key="2">
    <source>
        <dbReference type="ARBA" id="ARBA00022630"/>
    </source>
</evidence>
<dbReference type="InterPro" id="IPR050260">
    <property type="entry name" value="FAD-bd_OxRdtase"/>
</dbReference>
<dbReference type="PROSITE" id="PS50157">
    <property type="entry name" value="ZINC_FINGER_C2H2_2"/>
    <property type="match status" value="1"/>
</dbReference>
<keyword evidence="8" id="KW-1185">Reference proteome</keyword>
<reference evidence="7" key="1">
    <citation type="submission" date="2020-05" db="UniProtKB">
        <authorList>
            <consortium name="EnsemblMetazoa"/>
        </authorList>
    </citation>
    <scope>IDENTIFICATION</scope>
    <source>
        <strain evidence="7">Jacobina</strain>
    </source>
</reference>
<keyword evidence="3" id="KW-0274">FAD</keyword>
<keyword evidence="4" id="KW-0863">Zinc-finger</keyword>